<proteinExistence type="predicted"/>
<evidence type="ECO:0000313" key="2">
    <source>
        <dbReference type="Proteomes" id="UP000006591"/>
    </source>
</evidence>
<sequence length="288" mass="31336">MCVSRKKMIKDHRRGFDTIATLVAWTIWKKETIGSLTKRAGLGRRLPGLCQGKRTFGGWLGQPYRPWSLRKTMKTVCLLKAGGEEGFGADTMGEPIYRRQGLSLVGAFAGKSPWVPVWSAAAMVGGSGGARSEDQWKNRRMEMAPCGGVGCNSVFGQEVADLLLATTATASRGLRRLDLLSLGAPSSWCMMIARRRCGGGFSGAWTRASNAKVPSVKIRRISLPHPRTSIQKDSSSFATIRVLQWVWGPGFGFHLPICFRLACSMQGLLFGLSSRSSDLMANSVDISC</sequence>
<accession>A0A0E0HD15</accession>
<evidence type="ECO:0000313" key="1">
    <source>
        <dbReference type="EnsemblPlants" id="ONIVA05G13180.1"/>
    </source>
</evidence>
<dbReference type="Proteomes" id="UP000006591">
    <property type="component" value="Chromosome 5"/>
</dbReference>
<organism evidence="1">
    <name type="scientific">Oryza nivara</name>
    <name type="common">Indian wild rice</name>
    <name type="synonym">Oryza sativa f. spontanea</name>
    <dbReference type="NCBI Taxonomy" id="4536"/>
    <lineage>
        <taxon>Eukaryota</taxon>
        <taxon>Viridiplantae</taxon>
        <taxon>Streptophyta</taxon>
        <taxon>Embryophyta</taxon>
        <taxon>Tracheophyta</taxon>
        <taxon>Spermatophyta</taxon>
        <taxon>Magnoliopsida</taxon>
        <taxon>Liliopsida</taxon>
        <taxon>Poales</taxon>
        <taxon>Poaceae</taxon>
        <taxon>BOP clade</taxon>
        <taxon>Oryzoideae</taxon>
        <taxon>Oryzeae</taxon>
        <taxon>Oryzinae</taxon>
        <taxon>Oryza</taxon>
    </lineage>
</organism>
<name>A0A0E0HD15_ORYNI</name>
<reference evidence="1" key="2">
    <citation type="submission" date="2018-04" db="EMBL/GenBank/DDBJ databases">
        <title>OnivRS2 (Oryza nivara Reference Sequence Version 2).</title>
        <authorList>
            <person name="Zhang J."/>
            <person name="Kudrna D."/>
            <person name="Lee S."/>
            <person name="Talag J."/>
            <person name="Rajasekar S."/>
            <person name="Welchert J."/>
            <person name="Hsing Y.-I."/>
            <person name="Wing R.A."/>
        </authorList>
    </citation>
    <scope>NUCLEOTIDE SEQUENCE [LARGE SCALE GENOMIC DNA]</scope>
    <source>
        <strain evidence="1">SL10</strain>
    </source>
</reference>
<dbReference type="Gramene" id="ONIVA05G13180.1">
    <property type="protein sequence ID" value="ONIVA05G13180.1"/>
    <property type="gene ID" value="ONIVA05G13180"/>
</dbReference>
<dbReference type="AlphaFoldDB" id="A0A0E0HD15"/>
<keyword evidence="2" id="KW-1185">Reference proteome</keyword>
<reference evidence="1" key="1">
    <citation type="submission" date="2015-04" db="UniProtKB">
        <authorList>
            <consortium name="EnsemblPlants"/>
        </authorList>
    </citation>
    <scope>IDENTIFICATION</scope>
    <source>
        <strain evidence="1">SL10</strain>
    </source>
</reference>
<dbReference type="EnsemblPlants" id="ONIVA05G13180.1">
    <property type="protein sequence ID" value="ONIVA05G13180.1"/>
    <property type="gene ID" value="ONIVA05G13180"/>
</dbReference>
<protein>
    <submittedName>
        <fullName evidence="1">Uncharacterized protein</fullName>
    </submittedName>
</protein>
<dbReference type="HOGENOM" id="CLU_967670_0_0_1"/>